<proteinExistence type="predicted"/>
<dbReference type="EMBL" id="JBHRXP010000001">
    <property type="protein sequence ID" value="MFC3578922.1"/>
    <property type="molecule type" value="Genomic_DNA"/>
</dbReference>
<evidence type="ECO:0000313" key="2">
    <source>
        <dbReference type="Proteomes" id="UP001595713"/>
    </source>
</evidence>
<dbReference type="InterPro" id="IPR036388">
    <property type="entry name" value="WH-like_DNA-bd_sf"/>
</dbReference>
<accession>A0ABV7STD1</accession>
<dbReference type="Gene3D" id="1.10.10.10">
    <property type="entry name" value="Winged helix-like DNA-binding domain superfamily/Winged helix DNA-binding domain"/>
    <property type="match status" value="1"/>
</dbReference>
<organism evidence="1 2">
    <name type="scientific">Sphingomonas hylomeconis</name>
    <dbReference type="NCBI Taxonomy" id="1395958"/>
    <lineage>
        <taxon>Bacteria</taxon>
        <taxon>Pseudomonadati</taxon>
        <taxon>Pseudomonadota</taxon>
        <taxon>Alphaproteobacteria</taxon>
        <taxon>Sphingomonadales</taxon>
        <taxon>Sphingomonadaceae</taxon>
        <taxon>Sphingomonas</taxon>
    </lineage>
</organism>
<dbReference type="RefSeq" id="WP_261293680.1">
    <property type="nucleotide sequence ID" value="NZ_JANQBK010000004.1"/>
</dbReference>
<dbReference type="Proteomes" id="UP001595713">
    <property type="component" value="Unassembled WGS sequence"/>
</dbReference>
<evidence type="ECO:0008006" key="3">
    <source>
        <dbReference type="Google" id="ProtNLM"/>
    </source>
</evidence>
<reference evidence="2" key="1">
    <citation type="journal article" date="2019" name="Int. J. Syst. Evol. Microbiol.">
        <title>The Global Catalogue of Microorganisms (GCM) 10K type strain sequencing project: providing services to taxonomists for standard genome sequencing and annotation.</title>
        <authorList>
            <consortium name="The Broad Institute Genomics Platform"/>
            <consortium name="The Broad Institute Genome Sequencing Center for Infectious Disease"/>
            <person name="Wu L."/>
            <person name="Ma J."/>
        </authorList>
    </citation>
    <scope>NUCLEOTIDE SEQUENCE [LARGE SCALE GENOMIC DNA]</scope>
    <source>
        <strain evidence="2">KCTC 42739</strain>
    </source>
</reference>
<gene>
    <name evidence="1" type="ORF">ACFONA_01990</name>
</gene>
<dbReference type="SUPFAM" id="SSF46785">
    <property type="entry name" value="Winged helix' DNA-binding domain"/>
    <property type="match status" value="1"/>
</dbReference>
<keyword evidence="2" id="KW-1185">Reference proteome</keyword>
<evidence type="ECO:0000313" key="1">
    <source>
        <dbReference type="EMBL" id="MFC3578922.1"/>
    </source>
</evidence>
<comment type="caution">
    <text evidence="1">The sequence shown here is derived from an EMBL/GenBank/DDBJ whole genome shotgun (WGS) entry which is preliminary data.</text>
</comment>
<name>A0ABV7STD1_9SPHN</name>
<dbReference type="InterPro" id="IPR036390">
    <property type="entry name" value="WH_DNA-bd_sf"/>
</dbReference>
<protein>
    <recommendedName>
        <fullName evidence="3">HTH marR-type domain-containing protein</fullName>
    </recommendedName>
</protein>
<sequence length="132" mass="13928">MPDLAAVVEFWTGAPRPSTHEIRLIAARSILATKQTLRETLPAGLTQDPAVEILLSLFTAGASGSMRIEAACAATTVAPSVAARWVRALEQHGLVQISEGADGQWIALSEQGRARTTKTIDAILAQQADILG</sequence>